<evidence type="ECO:0000313" key="9">
    <source>
        <dbReference type="Proteomes" id="UP000318571"/>
    </source>
</evidence>
<dbReference type="AlphaFoldDB" id="A0A553PTV9"/>
<keyword evidence="9" id="KW-1185">Reference proteome</keyword>
<feature type="domain" description="C2H2-type" evidence="7">
    <location>
        <begin position="951"/>
        <end position="978"/>
    </location>
</feature>
<evidence type="ECO:0000313" key="8">
    <source>
        <dbReference type="EMBL" id="TRY81109.1"/>
    </source>
</evidence>
<evidence type="ECO:0000256" key="5">
    <source>
        <dbReference type="PROSITE-ProRule" id="PRU00042"/>
    </source>
</evidence>
<dbReference type="GO" id="GO:0008270">
    <property type="term" value="F:zinc ion binding"/>
    <property type="evidence" value="ECO:0007669"/>
    <property type="project" value="UniProtKB-KW"/>
</dbReference>
<sequence length="1002" mass="116095">MEDVPDFVAMDTDPDDPDPLIDASDIKQEKSDDVTETPDNVVQVKAEPLDVDDIEEEESKENREKPKETGGLRLNPSLARDPGSGSSGGDPNQKKIIILNPSGYKEMSNDFIVHKRMEEFKMLVDYKCQLCSYLGESTEDTLLHMQTIHGICVEKRYVCSECTFRSDYRMPYLLHYERDHMNTKDFLCEFCDFSTTDYTIRSRHLEIEHNQCVHCDYVGESRIMVAEHVANEHVRKVYKCDHCNYQSVTQNGIDLHVTSQHVEKSQARTRTCRMCAFRTNNTMTLYEHMFSDHNLIEVKCNECEFVGGSAWELNEHSESHELKGYQCDQCDYNTNRIMFLNRHKKARHSEKSFHCPYCTFKSAQRWCVKQHIVQVHEKSRLYPCEYCDYKASSRGNLNVHIRGVHERDKRYECTQCDFKTCHKSGLLKHLRSHRGKELICELCDFKTSSKGTMFVHKKDAHGAPCPQCDYVATSHGALESHLRMKHDERHEDEDENAPIIKRQKVKKAKTRPLSSRKYIPVVERVCLFCTFVAEDAEDLEDHNHQSHTEEWQKIEIQVCQYCKPATHFSTKAERADHLKDNHADHLVCSLCPGLRFEEGEDELDEHWRQMHAKVRHAPCGVCGEKFKMASLLRAHLRTKHPRIEYACRQEHESLAIVTFASQSAYQQHVLAVHKPLSCFPCHVCGKSFTRELALRRHLQHAHIHPTSHMPGLACSQCSHVARTARGLKSHLEARHDMEGGEIFQCDLCRYNALSKVTLARHQKAAHPQCDLCEAHFGSEEELEDHTLFLHPDTLMCSLCQVRQASQAQLKEHMSLHYNESRFACQKCELEFDSFSDLNTHILQDHLLPAVGREQTDMGVFPCFECAFQASDIRELTRHVQVTHFQEEGRTFPCSECDYVAKSAFTLREHNKRCGKGKRKYRCQICGFEANHFNGLISHSQEAHRRDASKRMKCAECSFSTERAYNLKVHMKRHKRERAKREGNTSDLKASNKENEEETIQDH</sequence>
<dbReference type="Pfam" id="PF00096">
    <property type="entry name" value="zf-C2H2"/>
    <property type="match status" value="4"/>
</dbReference>
<evidence type="ECO:0000256" key="3">
    <source>
        <dbReference type="ARBA" id="ARBA00022771"/>
    </source>
</evidence>
<proteinExistence type="predicted"/>
<feature type="region of interest" description="Disordered" evidence="6">
    <location>
        <begin position="968"/>
        <end position="1002"/>
    </location>
</feature>
<protein>
    <recommendedName>
        <fullName evidence="7">C2H2-type domain-containing protein</fullName>
    </recommendedName>
</protein>
<organism evidence="8 9">
    <name type="scientific">Tigriopus californicus</name>
    <name type="common">Marine copepod</name>
    <dbReference type="NCBI Taxonomy" id="6832"/>
    <lineage>
        <taxon>Eukaryota</taxon>
        <taxon>Metazoa</taxon>
        <taxon>Ecdysozoa</taxon>
        <taxon>Arthropoda</taxon>
        <taxon>Crustacea</taxon>
        <taxon>Multicrustacea</taxon>
        <taxon>Hexanauplia</taxon>
        <taxon>Copepoda</taxon>
        <taxon>Harpacticoida</taxon>
        <taxon>Harpacticidae</taxon>
        <taxon>Tigriopus</taxon>
    </lineage>
</organism>
<feature type="domain" description="C2H2-type" evidence="7">
    <location>
        <begin position="411"/>
        <end position="438"/>
    </location>
</feature>
<dbReference type="PROSITE" id="PS50157">
    <property type="entry name" value="ZINC_FINGER_C2H2_2"/>
    <property type="match status" value="6"/>
</dbReference>
<feature type="compositionally biased region" description="Basic and acidic residues" evidence="6">
    <location>
        <begin position="24"/>
        <end position="33"/>
    </location>
</feature>
<feature type="compositionally biased region" description="Basic and acidic residues" evidence="6">
    <location>
        <begin position="978"/>
        <end position="1002"/>
    </location>
</feature>
<dbReference type="OMA" id="NQHHVTK"/>
<feature type="domain" description="C2H2-type" evidence="7">
    <location>
        <begin position="325"/>
        <end position="353"/>
    </location>
</feature>
<dbReference type="InterPro" id="IPR013087">
    <property type="entry name" value="Znf_C2H2_type"/>
</dbReference>
<evidence type="ECO:0000256" key="6">
    <source>
        <dbReference type="SAM" id="MobiDB-lite"/>
    </source>
</evidence>
<evidence type="ECO:0000256" key="2">
    <source>
        <dbReference type="ARBA" id="ARBA00022737"/>
    </source>
</evidence>
<keyword evidence="1" id="KW-0479">Metal-binding</keyword>
<feature type="domain" description="C2H2-type" evidence="7">
    <location>
        <begin position="382"/>
        <end position="410"/>
    </location>
</feature>
<feature type="compositionally biased region" description="Basic residues" evidence="6">
    <location>
        <begin position="968"/>
        <end position="977"/>
    </location>
</feature>
<keyword evidence="2" id="KW-0677">Repeat</keyword>
<dbReference type="PANTHER" id="PTHR24403:SF67">
    <property type="entry name" value="FI01116P-RELATED"/>
    <property type="match status" value="1"/>
</dbReference>
<evidence type="ECO:0000259" key="7">
    <source>
        <dbReference type="PROSITE" id="PS50157"/>
    </source>
</evidence>
<dbReference type="GO" id="GO:0045944">
    <property type="term" value="P:positive regulation of transcription by RNA polymerase II"/>
    <property type="evidence" value="ECO:0007669"/>
    <property type="project" value="TreeGrafter"/>
</dbReference>
<accession>A0A553PTV9</accession>
<feature type="compositionally biased region" description="Low complexity" evidence="6">
    <location>
        <begin position="1"/>
        <end position="11"/>
    </location>
</feature>
<keyword evidence="3 5" id="KW-0863">Zinc-finger</keyword>
<dbReference type="PANTHER" id="PTHR24403">
    <property type="entry name" value="ZINC FINGER PROTEIN"/>
    <property type="match status" value="1"/>
</dbReference>
<feature type="compositionally biased region" description="Basic and acidic residues" evidence="6">
    <location>
        <begin position="60"/>
        <end position="70"/>
    </location>
</feature>
<dbReference type="PROSITE" id="PS00028">
    <property type="entry name" value="ZINC_FINGER_C2H2_1"/>
    <property type="match status" value="4"/>
</dbReference>
<dbReference type="Proteomes" id="UP000318571">
    <property type="component" value="Chromosome 12"/>
</dbReference>
<feature type="region of interest" description="Disordered" evidence="6">
    <location>
        <begin position="1"/>
        <end position="96"/>
    </location>
</feature>
<evidence type="ECO:0000256" key="1">
    <source>
        <dbReference type="ARBA" id="ARBA00022723"/>
    </source>
</evidence>
<dbReference type="Pfam" id="PF12874">
    <property type="entry name" value="zf-met"/>
    <property type="match status" value="1"/>
</dbReference>
<dbReference type="EMBL" id="VCGU01000001">
    <property type="protein sequence ID" value="TRY81109.1"/>
    <property type="molecule type" value="Genomic_DNA"/>
</dbReference>
<dbReference type="InterPro" id="IPR036236">
    <property type="entry name" value="Znf_C2H2_sf"/>
</dbReference>
<gene>
    <name evidence="8" type="ORF">TCAL_07799</name>
</gene>
<evidence type="ECO:0000256" key="4">
    <source>
        <dbReference type="ARBA" id="ARBA00022833"/>
    </source>
</evidence>
<feature type="domain" description="C2H2-type" evidence="7">
    <location>
        <begin position="679"/>
        <end position="707"/>
    </location>
</feature>
<name>A0A553PTV9_TIGCA</name>
<feature type="domain" description="C2H2-type" evidence="7">
    <location>
        <begin position="617"/>
        <end position="640"/>
    </location>
</feature>
<reference evidence="8 9" key="1">
    <citation type="journal article" date="2018" name="Nat. Ecol. Evol.">
        <title>Genomic signatures of mitonuclear coevolution across populations of Tigriopus californicus.</title>
        <authorList>
            <person name="Barreto F.S."/>
            <person name="Watson E.T."/>
            <person name="Lima T.G."/>
            <person name="Willett C.S."/>
            <person name="Edmands S."/>
            <person name="Li W."/>
            <person name="Burton R.S."/>
        </authorList>
    </citation>
    <scope>NUCLEOTIDE SEQUENCE [LARGE SCALE GENOMIC DNA]</scope>
    <source>
        <strain evidence="8 9">San Diego</strain>
    </source>
</reference>
<dbReference type="GO" id="GO:0005634">
    <property type="term" value="C:nucleus"/>
    <property type="evidence" value="ECO:0007669"/>
    <property type="project" value="TreeGrafter"/>
</dbReference>
<keyword evidence="4" id="KW-0862">Zinc</keyword>
<dbReference type="Gene3D" id="3.30.160.60">
    <property type="entry name" value="Classic Zinc Finger"/>
    <property type="match status" value="11"/>
</dbReference>
<feature type="compositionally biased region" description="Acidic residues" evidence="6">
    <location>
        <begin position="49"/>
        <end position="59"/>
    </location>
</feature>
<comment type="caution">
    <text evidence="8">The sequence shown here is derived from an EMBL/GenBank/DDBJ whole genome shotgun (WGS) entry which is preliminary data.</text>
</comment>
<dbReference type="SUPFAM" id="SSF57667">
    <property type="entry name" value="beta-beta-alpha zinc fingers"/>
    <property type="match status" value="3"/>
</dbReference>
<dbReference type="SMART" id="SM00355">
    <property type="entry name" value="ZnF_C2H2"/>
    <property type="match status" value="27"/>
</dbReference>
<dbReference type="InterPro" id="IPR050688">
    <property type="entry name" value="Zinc_finger/UBP_domain"/>
</dbReference>
<dbReference type="STRING" id="6832.A0A553PTV9"/>